<organism evidence="1 2">
    <name type="scientific">Rhodococcus aetherivorans</name>
    <dbReference type="NCBI Taxonomy" id="191292"/>
    <lineage>
        <taxon>Bacteria</taxon>
        <taxon>Bacillati</taxon>
        <taxon>Actinomycetota</taxon>
        <taxon>Actinomycetes</taxon>
        <taxon>Mycobacteriales</taxon>
        <taxon>Nocardiaceae</taxon>
        <taxon>Rhodococcus</taxon>
    </lineage>
</organism>
<evidence type="ECO:0000313" key="2">
    <source>
        <dbReference type="Proteomes" id="UP000325466"/>
    </source>
</evidence>
<proteinExistence type="predicted"/>
<protein>
    <submittedName>
        <fullName evidence="1">Uncharacterized protein</fullName>
    </submittedName>
</protein>
<reference evidence="1 2" key="1">
    <citation type="journal article" date="2018" name="Biodegradation">
        <title>1,4-Dioxane degradation characteristics of Rhodococcus aetherivorans JCM 14343.</title>
        <authorList>
            <person name="Inoue D."/>
            <person name="Tsunoda T."/>
            <person name="Yamamoto N."/>
            <person name="Ike M."/>
            <person name="Sei K."/>
        </authorList>
    </citation>
    <scope>NUCLEOTIDE SEQUENCE [LARGE SCALE GENOMIC DNA]</scope>
    <source>
        <strain evidence="1 2">JCM 14343</strain>
    </source>
</reference>
<dbReference type="EMBL" id="BLAH01000063">
    <property type="protein sequence ID" value="GES36440.1"/>
    <property type="molecule type" value="Genomic_DNA"/>
</dbReference>
<dbReference type="RefSeq" id="WP_043797393.1">
    <property type="nucleotide sequence ID" value="NZ_BAAAYP010000059.1"/>
</dbReference>
<accession>A0ABQ0YJ12</accession>
<keyword evidence="2" id="KW-1185">Reference proteome</keyword>
<sequence length="137" mass="15945">MPEHKQMQPPDYHRCLETVFASPTACRELLERLARTREIDLRSKWSPWRGQEPPPHGPEVKRQVPAEVQLLMVEAKLAGERASFRRLWRELYDLMGVPPMQESNVELIVHIRSTLDRLKSRVRELEEAVAAKDDPDA</sequence>
<evidence type="ECO:0000313" key="1">
    <source>
        <dbReference type="EMBL" id="GES36440.1"/>
    </source>
</evidence>
<dbReference type="Proteomes" id="UP000325466">
    <property type="component" value="Unassembled WGS sequence"/>
</dbReference>
<comment type="caution">
    <text evidence="1">The sequence shown here is derived from an EMBL/GenBank/DDBJ whole genome shotgun (WGS) entry which is preliminary data.</text>
</comment>
<name>A0ABQ0YJ12_9NOCA</name>
<gene>
    <name evidence="1" type="ORF">RAJCM14343_1691</name>
</gene>